<feature type="domain" description="RRM" evidence="4">
    <location>
        <begin position="536"/>
        <end position="606"/>
    </location>
</feature>
<dbReference type="STRING" id="60517.A0A0R3WF99"/>
<proteinExistence type="predicted"/>
<dbReference type="Gene3D" id="3.30.70.330">
    <property type="match status" value="3"/>
</dbReference>
<evidence type="ECO:0000313" key="5">
    <source>
        <dbReference type="EMBL" id="VDK43930.1"/>
    </source>
</evidence>
<dbReference type="PROSITE" id="PS50102">
    <property type="entry name" value="RRM"/>
    <property type="match status" value="3"/>
</dbReference>
<protein>
    <submittedName>
        <fullName evidence="7">RRM domain-containing protein</fullName>
    </submittedName>
</protein>
<dbReference type="EMBL" id="UYRS01019228">
    <property type="protein sequence ID" value="VDK43930.1"/>
    <property type="molecule type" value="Genomic_DNA"/>
</dbReference>
<feature type="domain" description="RRM" evidence="4">
    <location>
        <begin position="277"/>
        <end position="359"/>
    </location>
</feature>
<dbReference type="SMART" id="SM00360">
    <property type="entry name" value="RRM"/>
    <property type="match status" value="3"/>
</dbReference>
<evidence type="ECO:0000259" key="4">
    <source>
        <dbReference type="PROSITE" id="PS50102"/>
    </source>
</evidence>
<dbReference type="SUPFAM" id="SSF54928">
    <property type="entry name" value="RNA-binding domain, RBD"/>
    <property type="match status" value="2"/>
</dbReference>
<dbReference type="CDD" id="cd00590">
    <property type="entry name" value="RRM_SF"/>
    <property type="match status" value="1"/>
</dbReference>
<evidence type="ECO:0000313" key="6">
    <source>
        <dbReference type="Proteomes" id="UP000282613"/>
    </source>
</evidence>
<dbReference type="InterPro" id="IPR035979">
    <property type="entry name" value="RBD_domain_sf"/>
</dbReference>
<dbReference type="OrthoDB" id="339151at2759"/>
<dbReference type="PANTHER" id="PTHR48027">
    <property type="entry name" value="HETEROGENEOUS NUCLEAR RIBONUCLEOPROTEIN 87F-RELATED"/>
    <property type="match status" value="1"/>
</dbReference>
<dbReference type="AlphaFoldDB" id="A0A0R3WF99"/>
<evidence type="ECO:0000256" key="3">
    <source>
        <dbReference type="SAM" id="MobiDB-lite"/>
    </source>
</evidence>
<evidence type="ECO:0000313" key="7">
    <source>
        <dbReference type="WBParaSite" id="TASK_0000953801-mRNA-1"/>
    </source>
</evidence>
<feature type="domain" description="RRM" evidence="4">
    <location>
        <begin position="443"/>
        <end position="531"/>
    </location>
</feature>
<dbReference type="InterPro" id="IPR012677">
    <property type="entry name" value="Nucleotide-bd_a/b_plait_sf"/>
</dbReference>
<evidence type="ECO:0000256" key="2">
    <source>
        <dbReference type="PROSITE-ProRule" id="PRU00176"/>
    </source>
</evidence>
<dbReference type="InterPro" id="IPR052462">
    <property type="entry name" value="SLIRP/GR-RBP-like"/>
</dbReference>
<dbReference type="WBParaSite" id="TASK_0000953801-mRNA-1">
    <property type="protein sequence ID" value="TASK_0000953801-mRNA-1"/>
    <property type="gene ID" value="TASK_0000953801"/>
</dbReference>
<feature type="region of interest" description="Disordered" evidence="3">
    <location>
        <begin position="680"/>
        <end position="700"/>
    </location>
</feature>
<feature type="region of interest" description="Disordered" evidence="3">
    <location>
        <begin position="247"/>
        <end position="269"/>
    </location>
</feature>
<feature type="compositionally biased region" description="Polar residues" evidence="3">
    <location>
        <begin position="247"/>
        <end position="257"/>
    </location>
</feature>
<dbReference type="Pfam" id="PF00076">
    <property type="entry name" value="RRM_1"/>
    <property type="match status" value="3"/>
</dbReference>
<feature type="region of interest" description="Disordered" evidence="3">
    <location>
        <begin position="646"/>
        <end position="666"/>
    </location>
</feature>
<name>A0A0R3WF99_TAEAS</name>
<evidence type="ECO:0000256" key="1">
    <source>
        <dbReference type="ARBA" id="ARBA00022884"/>
    </source>
</evidence>
<gene>
    <name evidence="5" type="ORF">TASK_LOCUS9539</name>
</gene>
<dbReference type="Proteomes" id="UP000282613">
    <property type="component" value="Unassembled WGS sequence"/>
</dbReference>
<accession>A0A0R3WF99</accession>
<keyword evidence="6" id="KW-1185">Reference proteome</keyword>
<dbReference type="InterPro" id="IPR000504">
    <property type="entry name" value="RRM_dom"/>
</dbReference>
<dbReference type="GO" id="GO:0003723">
    <property type="term" value="F:RNA binding"/>
    <property type="evidence" value="ECO:0007669"/>
    <property type="project" value="UniProtKB-UniRule"/>
</dbReference>
<keyword evidence="1 2" id="KW-0694">RNA-binding</keyword>
<reference evidence="5 6" key="2">
    <citation type="submission" date="2018-11" db="EMBL/GenBank/DDBJ databases">
        <authorList>
            <consortium name="Pathogen Informatics"/>
        </authorList>
    </citation>
    <scope>NUCLEOTIDE SEQUENCE [LARGE SCALE GENOMIC DNA]</scope>
</reference>
<reference evidence="7" key="1">
    <citation type="submission" date="2017-02" db="UniProtKB">
        <authorList>
            <consortium name="WormBaseParasite"/>
        </authorList>
    </citation>
    <scope>IDENTIFICATION</scope>
</reference>
<feature type="compositionally biased region" description="Polar residues" evidence="3">
    <location>
        <begin position="680"/>
        <end position="689"/>
    </location>
</feature>
<organism evidence="7">
    <name type="scientific">Taenia asiatica</name>
    <name type="common">Asian tapeworm</name>
    <dbReference type="NCBI Taxonomy" id="60517"/>
    <lineage>
        <taxon>Eukaryota</taxon>
        <taxon>Metazoa</taxon>
        <taxon>Spiralia</taxon>
        <taxon>Lophotrochozoa</taxon>
        <taxon>Platyhelminthes</taxon>
        <taxon>Cestoda</taxon>
        <taxon>Eucestoda</taxon>
        <taxon>Cyclophyllidea</taxon>
        <taxon>Taeniidae</taxon>
        <taxon>Taenia</taxon>
    </lineage>
</organism>
<sequence>MLVGENWPEAIPNLTISCSTCQRQVQPRLLVLCQHCQREVCVQCCSTHRDSVSIVHLLLVMQLALLSVLPPCAQMGQMLRTRLDALSAHEANLKLHQERLTESKRPKVRLRVGAKGGIYSAVEEVVFELRAAVSKMLNGAMARVEVAHAASLEAINGLASRATELSAEVVKTHDVRDSVVGANDMRMVMVTQKWLKGLFGDAATVGAMAEEVHHLPIAQMHVSDQLCKIDQHLNDFDLIVVEETVSPTPLPRSSTRHSIGDQRETTSPITTGTKSRVKLYVGGLQPNHTEGQLRQHFGQYGSVTECCIARNYNTDESMGFGFVTFGEVEAASCALAAGPHLLGNDSVYVRPFKLRTKKEREAEEVAVSCSPVKCVCTMPCLMNADEGDGTEEKGEASVETKAQPKWFPILEMHAGQLGVQGGVGVENKGEGSETGVRRKTNELRLFVRYREPSTSQQDLKEYFSRYGNVRSVVLIRERASGMARGIAFVEMSTAQEVEAVLEARPHQVSGESMVVRPAHRRASRKARTLKVVKPVHQLVVYDLPPEVKKKRIKKLFGQFGAVTEVRMGEKRDRAYVTFATAEALEEAVTAGACLEGVQLRVSLPDDHEWSLSGEVKVADASPHDGDCVDPVTDSCVTRQDNCGTQPECTSKAEAGSDDKVKANSVSHHVSDLIVPVTDIGSSKEGNCGTQPECKSKGGKE</sequence>